<sequence length="298" mass="31998">APDSFGTNGIYHETRIQLPRLATSLDSLFVEAPNTSFRGDGLRDLSFGSISSALSNGSIALEPVRTDVARLQTSNSSINCTFESAGHVDLHTSNGSITAKIDLRDALDGRQSAVSTKSSNAPLNIHVTATETVRGLWMENTTSNGHVVVGALIGRADRGSSIKAESTNSKIDFNVDASQSGQPLDVRTRTSNGSIVSSIMVPANHIFRGRSESSNAPVHVNLTEEFKGRFEVETRNAPAVVEGSEITLDHDNKYVKRGYRINDHPSEFRISTSNGSASLRFYPAGHSLAAVNDSEKQL</sequence>
<keyword evidence="2" id="KW-1185">Reference proteome</keyword>
<dbReference type="Proteomes" id="UP000738325">
    <property type="component" value="Unassembled WGS sequence"/>
</dbReference>
<name>A0A9P6RFL3_9FUNG</name>
<evidence type="ECO:0000313" key="2">
    <source>
        <dbReference type="Proteomes" id="UP000738325"/>
    </source>
</evidence>
<feature type="non-terminal residue" evidence="1">
    <location>
        <position position="1"/>
    </location>
</feature>
<proteinExistence type="predicted"/>
<dbReference type="EMBL" id="JAAAIP010000340">
    <property type="protein sequence ID" value="KAG0319061.1"/>
    <property type="molecule type" value="Genomic_DNA"/>
</dbReference>
<accession>A0A9P6RFL3</accession>
<gene>
    <name evidence="1" type="ORF">BGZ99_005319</name>
</gene>
<organism evidence="1 2">
    <name type="scientific">Dissophora globulifera</name>
    <dbReference type="NCBI Taxonomy" id="979702"/>
    <lineage>
        <taxon>Eukaryota</taxon>
        <taxon>Fungi</taxon>
        <taxon>Fungi incertae sedis</taxon>
        <taxon>Mucoromycota</taxon>
        <taxon>Mortierellomycotina</taxon>
        <taxon>Mortierellomycetes</taxon>
        <taxon>Mortierellales</taxon>
        <taxon>Mortierellaceae</taxon>
        <taxon>Dissophora</taxon>
    </lineage>
</organism>
<evidence type="ECO:0000313" key="1">
    <source>
        <dbReference type="EMBL" id="KAG0319061.1"/>
    </source>
</evidence>
<comment type="caution">
    <text evidence="1">The sequence shown here is derived from an EMBL/GenBank/DDBJ whole genome shotgun (WGS) entry which is preliminary data.</text>
</comment>
<protein>
    <submittedName>
        <fullName evidence="1">Uncharacterized protein</fullName>
    </submittedName>
</protein>
<dbReference type="OrthoDB" id="5570013at2759"/>
<reference evidence="1" key="1">
    <citation type="journal article" date="2020" name="Fungal Divers.">
        <title>Resolving the Mortierellaceae phylogeny through synthesis of multi-gene phylogenetics and phylogenomics.</title>
        <authorList>
            <person name="Vandepol N."/>
            <person name="Liber J."/>
            <person name="Desiro A."/>
            <person name="Na H."/>
            <person name="Kennedy M."/>
            <person name="Barry K."/>
            <person name="Grigoriev I.V."/>
            <person name="Miller A.N."/>
            <person name="O'Donnell K."/>
            <person name="Stajich J.E."/>
            <person name="Bonito G."/>
        </authorList>
    </citation>
    <scope>NUCLEOTIDE SEQUENCE</scope>
    <source>
        <strain evidence="1">REB-010B</strain>
    </source>
</reference>
<dbReference type="AlphaFoldDB" id="A0A9P6RFL3"/>